<sequence>MSKEYPGPAAVLLKLLAFSVAIVVLPITVVRLTLVGYLDPIVVAVFGSDLKHSRPTAAGALGTLAVLGVMAAYVVMAMLEPAPVEEKKQD</sequence>
<protein>
    <submittedName>
        <fullName evidence="2">Uncharacterized protein</fullName>
    </submittedName>
</protein>
<organism evidence="2 3">
    <name type="scientific">Symbiochloris irregularis</name>
    <dbReference type="NCBI Taxonomy" id="706552"/>
    <lineage>
        <taxon>Eukaryota</taxon>
        <taxon>Viridiplantae</taxon>
        <taxon>Chlorophyta</taxon>
        <taxon>core chlorophytes</taxon>
        <taxon>Trebouxiophyceae</taxon>
        <taxon>Trebouxiales</taxon>
        <taxon>Trebouxiaceae</taxon>
        <taxon>Symbiochloris</taxon>
    </lineage>
</organism>
<keyword evidence="1" id="KW-1133">Transmembrane helix</keyword>
<feature type="transmembrane region" description="Helical" evidence="1">
    <location>
        <begin position="58"/>
        <end position="79"/>
    </location>
</feature>
<evidence type="ECO:0000256" key="1">
    <source>
        <dbReference type="SAM" id="Phobius"/>
    </source>
</evidence>
<dbReference type="AlphaFoldDB" id="A0AAW1PQY9"/>
<gene>
    <name evidence="2" type="ORF">WJX73_008516</name>
</gene>
<evidence type="ECO:0000313" key="2">
    <source>
        <dbReference type="EMBL" id="KAK9812260.1"/>
    </source>
</evidence>
<comment type="caution">
    <text evidence="2">The sequence shown here is derived from an EMBL/GenBank/DDBJ whole genome shotgun (WGS) entry which is preliminary data.</text>
</comment>
<keyword evidence="1" id="KW-0472">Membrane</keyword>
<accession>A0AAW1PQY9</accession>
<dbReference type="Proteomes" id="UP001465755">
    <property type="component" value="Unassembled WGS sequence"/>
</dbReference>
<feature type="transmembrane region" description="Helical" evidence="1">
    <location>
        <begin position="12"/>
        <end position="38"/>
    </location>
</feature>
<dbReference type="EMBL" id="JALJOQ010000008">
    <property type="protein sequence ID" value="KAK9812260.1"/>
    <property type="molecule type" value="Genomic_DNA"/>
</dbReference>
<proteinExistence type="predicted"/>
<name>A0AAW1PQY9_9CHLO</name>
<reference evidence="2 3" key="1">
    <citation type="journal article" date="2024" name="Nat. Commun.">
        <title>Phylogenomics reveals the evolutionary origins of lichenization in chlorophyte algae.</title>
        <authorList>
            <person name="Puginier C."/>
            <person name="Libourel C."/>
            <person name="Otte J."/>
            <person name="Skaloud P."/>
            <person name="Haon M."/>
            <person name="Grisel S."/>
            <person name="Petersen M."/>
            <person name="Berrin J.G."/>
            <person name="Delaux P.M."/>
            <person name="Dal Grande F."/>
            <person name="Keller J."/>
        </authorList>
    </citation>
    <scope>NUCLEOTIDE SEQUENCE [LARGE SCALE GENOMIC DNA]</scope>
    <source>
        <strain evidence="2 3">SAG 2036</strain>
    </source>
</reference>
<keyword evidence="3" id="KW-1185">Reference proteome</keyword>
<keyword evidence="1" id="KW-0812">Transmembrane</keyword>
<evidence type="ECO:0000313" key="3">
    <source>
        <dbReference type="Proteomes" id="UP001465755"/>
    </source>
</evidence>